<dbReference type="SUPFAM" id="SSF56112">
    <property type="entry name" value="Protein kinase-like (PK-like)"/>
    <property type="match status" value="1"/>
</dbReference>
<dbReference type="PROSITE" id="PS50011">
    <property type="entry name" value="PROTEIN_KINASE_DOM"/>
    <property type="match status" value="1"/>
</dbReference>
<reference evidence="2 3" key="1">
    <citation type="journal article" date="2024" name="BMC Biol.">
        <title>Comparative genomics of Ascetosporea gives new insight into the evolutionary basis for animal parasitism in Rhizaria.</title>
        <authorList>
            <person name="Hiltunen Thoren M."/>
            <person name="Onut-Brannstrom I."/>
            <person name="Alfjorden A."/>
            <person name="Peckova H."/>
            <person name="Swords F."/>
            <person name="Hooper C."/>
            <person name="Holzer A.S."/>
            <person name="Bass D."/>
            <person name="Burki F."/>
        </authorList>
    </citation>
    <scope>NUCLEOTIDE SEQUENCE [LARGE SCALE GENOMIC DNA]</scope>
    <source>
        <strain evidence="2">20-A016</strain>
    </source>
</reference>
<evidence type="ECO:0000313" key="3">
    <source>
        <dbReference type="Proteomes" id="UP001439008"/>
    </source>
</evidence>
<protein>
    <recommendedName>
        <fullName evidence="1">Protein kinase domain-containing protein</fullName>
    </recommendedName>
</protein>
<feature type="domain" description="Protein kinase" evidence="1">
    <location>
        <begin position="62"/>
        <end position="235"/>
    </location>
</feature>
<dbReference type="InterPro" id="IPR011009">
    <property type="entry name" value="Kinase-like_dom_sf"/>
</dbReference>
<evidence type="ECO:0000259" key="1">
    <source>
        <dbReference type="PROSITE" id="PS50011"/>
    </source>
</evidence>
<name>A0ABV2AT42_9EUKA</name>
<dbReference type="EMBL" id="JBDODL010003325">
    <property type="protein sequence ID" value="MES1922649.1"/>
    <property type="molecule type" value="Genomic_DNA"/>
</dbReference>
<comment type="caution">
    <text evidence="2">The sequence shown here is derived from an EMBL/GenBank/DDBJ whole genome shotgun (WGS) entry which is preliminary data.</text>
</comment>
<accession>A0ABV2AT42</accession>
<proteinExistence type="predicted"/>
<gene>
    <name evidence="2" type="ORF">MHBO_004168</name>
</gene>
<keyword evidence="3" id="KW-1185">Reference proteome</keyword>
<dbReference type="Proteomes" id="UP001439008">
    <property type="component" value="Unassembled WGS sequence"/>
</dbReference>
<evidence type="ECO:0000313" key="2">
    <source>
        <dbReference type="EMBL" id="MES1922649.1"/>
    </source>
</evidence>
<dbReference type="Gene3D" id="1.10.510.10">
    <property type="entry name" value="Transferase(Phosphotransferase) domain 1"/>
    <property type="match status" value="1"/>
</dbReference>
<dbReference type="Pfam" id="PF00069">
    <property type="entry name" value="Pkinase"/>
    <property type="match status" value="1"/>
</dbReference>
<sequence length="235" mass="27566">MGNKFPNTSRITTNLVEENEPIPKMLPTWEKVLDSEKEELEASKCLFEAKGHDSCCKTIMDFKISRIISQTERINVFEVEDTATEVRFAVKIYEREKRKAYQKNEIRLLTILHDIEGDFVRCEHRFTTKNHNIIVLELFVSDFYDYMKHRNKMLSLEMARVLAMKLVRIIRILHENGIIYADIKRGNIAIDKNGNLKLIDFDQSCRAGEKLDFVPLGSINYMGFVNYLKHCSFYI</sequence>
<dbReference type="SMART" id="SM00220">
    <property type="entry name" value="S_TKc"/>
    <property type="match status" value="1"/>
</dbReference>
<organism evidence="2 3">
    <name type="scientific">Bonamia ostreae</name>
    <dbReference type="NCBI Taxonomy" id="126728"/>
    <lineage>
        <taxon>Eukaryota</taxon>
        <taxon>Sar</taxon>
        <taxon>Rhizaria</taxon>
        <taxon>Endomyxa</taxon>
        <taxon>Ascetosporea</taxon>
        <taxon>Haplosporida</taxon>
        <taxon>Bonamia</taxon>
    </lineage>
</organism>
<dbReference type="PANTHER" id="PTHR24345">
    <property type="entry name" value="SERINE/THREONINE-PROTEIN KINASE PLK"/>
    <property type="match status" value="1"/>
</dbReference>
<dbReference type="InterPro" id="IPR000719">
    <property type="entry name" value="Prot_kinase_dom"/>
</dbReference>